<proteinExistence type="predicted"/>
<organism evidence="1 2">
    <name type="scientific">Microbacterium album</name>
    <dbReference type="NCBI Taxonomy" id="2053191"/>
    <lineage>
        <taxon>Bacteria</taxon>
        <taxon>Bacillati</taxon>
        <taxon>Actinomycetota</taxon>
        <taxon>Actinomycetes</taxon>
        <taxon>Micrococcales</taxon>
        <taxon>Microbacteriaceae</taxon>
        <taxon>Microbacterium</taxon>
    </lineage>
</organism>
<protein>
    <submittedName>
        <fullName evidence="1">Uncharacterized protein</fullName>
    </submittedName>
</protein>
<evidence type="ECO:0000313" key="1">
    <source>
        <dbReference type="EMBL" id="GGH42199.1"/>
    </source>
</evidence>
<evidence type="ECO:0000313" key="2">
    <source>
        <dbReference type="Proteomes" id="UP000657592"/>
    </source>
</evidence>
<reference evidence="1" key="2">
    <citation type="submission" date="2020-09" db="EMBL/GenBank/DDBJ databases">
        <authorList>
            <person name="Sun Q."/>
            <person name="Zhou Y."/>
        </authorList>
    </citation>
    <scope>NUCLEOTIDE SEQUENCE</scope>
    <source>
        <strain evidence="1">CGMCC 1.15794</strain>
    </source>
</reference>
<dbReference type="RefSeq" id="WP_268236527.1">
    <property type="nucleotide sequence ID" value="NZ_BMJY01000005.1"/>
</dbReference>
<dbReference type="EMBL" id="BMJY01000005">
    <property type="protein sequence ID" value="GGH42199.1"/>
    <property type="molecule type" value="Genomic_DNA"/>
</dbReference>
<comment type="caution">
    <text evidence="1">The sequence shown here is derived from an EMBL/GenBank/DDBJ whole genome shotgun (WGS) entry which is preliminary data.</text>
</comment>
<dbReference type="Proteomes" id="UP000657592">
    <property type="component" value="Unassembled WGS sequence"/>
</dbReference>
<accession>A0A917MLF6</accession>
<dbReference type="AlphaFoldDB" id="A0A917MLF6"/>
<gene>
    <name evidence="1" type="ORF">GCM10010921_15260</name>
</gene>
<name>A0A917MLF6_9MICO</name>
<reference evidence="1" key="1">
    <citation type="journal article" date="2014" name="Int. J. Syst. Evol. Microbiol.">
        <title>Complete genome sequence of Corynebacterium casei LMG S-19264T (=DSM 44701T), isolated from a smear-ripened cheese.</title>
        <authorList>
            <consortium name="US DOE Joint Genome Institute (JGI-PGF)"/>
            <person name="Walter F."/>
            <person name="Albersmeier A."/>
            <person name="Kalinowski J."/>
            <person name="Ruckert C."/>
        </authorList>
    </citation>
    <scope>NUCLEOTIDE SEQUENCE</scope>
    <source>
        <strain evidence="1">CGMCC 1.15794</strain>
    </source>
</reference>
<sequence length="44" mass="4806">MAVRTDGGWQLSPLQTLYRALARGVDGYADAAQDGDLAELWRTP</sequence>
<keyword evidence="2" id="KW-1185">Reference proteome</keyword>